<protein>
    <recommendedName>
        <fullName evidence="3">Sporulation protein YqfC</fullName>
    </recommendedName>
</protein>
<accession>A0A078KQJ8</accession>
<dbReference type="PATRIC" id="fig|29343.3.peg.1786"/>
<proteinExistence type="predicted"/>
<dbReference type="Proteomes" id="UP000032431">
    <property type="component" value="Chromosome I"/>
</dbReference>
<name>A0A078KQJ8_9FIRM</name>
<dbReference type="AlphaFoldDB" id="A0A078KQJ8"/>
<dbReference type="HOGENOM" id="CLU_161222_1_0_9"/>
<dbReference type="KEGG" id="ccel:CCDG5_1694"/>
<evidence type="ECO:0000313" key="2">
    <source>
        <dbReference type="Proteomes" id="UP000032431"/>
    </source>
</evidence>
<dbReference type="InterPro" id="IPR022476">
    <property type="entry name" value="Spore_YabP/YqfC"/>
</dbReference>
<evidence type="ECO:0008006" key="3">
    <source>
        <dbReference type="Google" id="ProtNLM"/>
    </source>
</evidence>
<sequence length="85" mass="9438">MAIKAARAVELPIDFVAGMVHLDFSGNREVVVEGCRGVLEYDENIVCIDTGKMKVRFLGRDLAIRNYIDKSITVSGFINSVEFLT</sequence>
<gene>
    <name evidence="1" type="ORF">CCDG5_1694</name>
</gene>
<organism evidence="1 2">
    <name type="scientific">[Clostridium] cellulosi</name>
    <dbReference type="NCBI Taxonomy" id="29343"/>
    <lineage>
        <taxon>Bacteria</taxon>
        <taxon>Bacillati</taxon>
        <taxon>Bacillota</taxon>
        <taxon>Clostridia</taxon>
        <taxon>Eubacteriales</taxon>
        <taxon>Oscillospiraceae</taxon>
        <taxon>Oscillospiraceae incertae sedis</taxon>
    </lineage>
</organism>
<evidence type="ECO:0000313" key="1">
    <source>
        <dbReference type="EMBL" id="CDZ24802.1"/>
    </source>
</evidence>
<dbReference type="Pfam" id="PF07873">
    <property type="entry name" value="YabP"/>
    <property type="match status" value="1"/>
</dbReference>
<reference evidence="2" key="1">
    <citation type="submission" date="2014-07" db="EMBL/GenBank/DDBJ databases">
        <authorList>
            <person name="Wibberg D."/>
        </authorList>
    </citation>
    <scope>NUCLEOTIDE SEQUENCE [LARGE SCALE GENOMIC DNA]</scope>
    <source>
        <strain evidence="2">DG5</strain>
    </source>
</reference>
<dbReference type="EMBL" id="LM995447">
    <property type="protein sequence ID" value="CDZ24802.1"/>
    <property type="molecule type" value="Genomic_DNA"/>
</dbReference>
<keyword evidence="2" id="KW-1185">Reference proteome</keyword>
<dbReference type="STRING" id="29343.CCDG5_1694"/>